<dbReference type="Proteomes" id="UP000229115">
    <property type="component" value="Segment"/>
</dbReference>
<evidence type="ECO:0000313" key="2">
    <source>
        <dbReference type="Proteomes" id="UP000229115"/>
    </source>
</evidence>
<evidence type="ECO:0000313" key="1">
    <source>
        <dbReference type="EMBL" id="ALO80062.1"/>
    </source>
</evidence>
<gene>
    <name evidence="1" type="ORF">Phi4113_053</name>
</gene>
<sequence length="180" mass="19758">MSNTDNCKQTNIPETDNTALECPIFLQDTCVIVKDGQPFILSDSNISLTEYNEKLIEKLVEFNQKITLLENSNPELMDFSFSIQETTLALLVSDNIVASIDLQSLITGGVTEAKEVFIAVGGETTLTLSNNALSTTVNQVSIEGIVQLEGSSNDYSLTNNIVYFSDPLESGEIVQVIYKY</sequence>
<reference evidence="1 2" key="1">
    <citation type="submission" date="2015-10" db="EMBL/GenBank/DDBJ databases">
        <title>Large-scale maps of variable infection efficiencies in aquatic Bacteriodetes phage-host model systems.</title>
        <authorList>
            <person name="Holmfeldt K."/>
            <person name="Solonenko N."/>
            <person name="Howard-Varona C."/>
            <person name="Moreno M."/>
            <person name="Malmstrom R.R."/>
            <person name="Blow M.J."/>
            <person name="Sullivan M.B."/>
        </authorList>
    </citation>
    <scope>NUCLEOTIDE SEQUENCE [LARGE SCALE GENOMIC DNA]</scope>
</reference>
<organism evidence="1 2">
    <name type="scientific">Cellulophaga phage phi4:1_13</name>
    <dbReference type="NCBI Taxonomy" id="1747284"/>
    <lineage>
        <taxon>Viruses</taxon>
        <taxon>Duplodnaviria</taxon>
        <taxon>Heunggongvirae</taxon>
        <taxon>Uroviricota</taxon>
        <taxon>Caudoviricetes</taxon>
        <taxon>Lightbulbvirus</taxon>
        <taxon>Lightbulbvirus Cba41</taxon>
    </lineage>
</organism>
<protein>
    <submittedName>
        <fullName evidence="1">Structural protein</fullName>
    </submittedName>
</protein>
<accession>A0A0S2MVX2</accession>
<proteinExistence type="predicted"/>
<name>A0A0S2MVX2_9CAUD</name>
<dbReference type="EMBL" id="KT962245">
    <property type="protein sequence ID" value="ALO80062.1"/>
    <property type="molecule type" value="Genomic_RNA"/>
</dbReference>